<accession>A0A1I5IRR6</accession>
<evidence type="ECO:0000313" key="2">
    <source>
        <dbReference type="Proteomes" id="UP000199236"/>
    </source>
</evidence>
<dbReference type="InterPro" id="IPR007833">
    <property type="entry name" value="Capsule_polysaccharide_synth"/>
</dbReference>
<proteinExistence type="predicted"/>
<name>A0A1I5IRR6_9HYPH</name>
<organism evidence="1 2">
    <name type="scientific">Cohaesibacter marisflavi</name>
    <dbReference type="NCBI Taxonomy" id="655353"/>
    <lineage>
        <taxon>Bacteria</taxon>
        <taxon>Pseudomonadati</taxon>
        <taxon>Pseudomonadota</taxon>
        <taxon>Alphaproteobacteria</taxon>
        <taxon>Hyphomicrobiales</taxon>
        <taxon>Cohaesibacteraceae</taxon>
    </lineage>
</organism>
<dbReference type="AlphaFoldDB" id="A0A1I5IRR6"/>
<keyword evidence="2" id="KW-1185">Reference proteome</keyword>
<protein>
    <submittedName>
        <fullName evidence="1">Capsule polysaccharide biosynthesis protein</fullName>
    </submittedName>
</protein>
<dbReference type="Pfam" id="PF05159">
    <property type="entry name" value="Capsule_synth"/>
    <property type="match status" value="2"/>
</dbReference>
<dbReference type="Proteomes" id="UP000199236">
    <property type="component" value="Unassembled WGS sequence"/>
</dbReference>
<dbReference type="CDD" id="cd16439">
    <property type="entry name" value="beta_Kdo_transferase_KpsC_2"/>
    <property type="match status" value="1"/>
</dbReference>
<dbReference type="GO" id="GO:0015774">
    <property type="term" value="P:polysaccharide transport"/>
    <property type="evidence" value="ECO:0007669"/>
    <property type="project" value="InterPro"/>
</dbReference>
<evidence type="ECO:0000313" key="1">
    <source>
        <dbReference type="EMBL" id="SFO63214.1"/>
    </source>
</evidence>
<dbReference type="GO" id="GO:0000271">
    <property type="term" value="P:polysaccharide biosynthetic process"/>
    <property type="evidence" value="ECO:0007669"/>
    <property type="project" value="InterPro"/>
</dbReference>
<dbReference type="EMBL" id="FOVR01000009">
    <property type="protein sequence ID" value="SFO63214.1"/>
    <property type="molecule type" value="Genomic_DNA"/>
</dbReference>
<dbReference type="STRING" id="655353.SAMN04488056_109172"/>
<sequence length="346" mass="37859">MAGMLAPLPGKPRFIRSFKRALKAAKASNASLFAWATRLSPEQRAACNAEGVAIVNVEDGFIRSVGLGAAFTPAASLIMDASGIYYDPSQPSDLETMLEQDTVSAEERLRGQAFRQKVVDLGVSKYNLGNKASFNLSKTGRTPADALRILVPGQVSDDASIQKSRSDSLALASGENPNLLLLKWVRSHHPDAHITFKPHPDVTNGLRDGNLSDAQMLAYADAIELDTDIIQLIEQCDSLHTISSLSGFEALLRNKHVVVHGLPFYAGWGISEDKTSCLRRTTKRSLDELVYLAMIKYPHYVSPLTFQYCEAEETVDQLSRLRNNKAGSAKDGIMLQIARLAFRLGL</sequence>
<gene>
    <name evidence="1" type="ORF">SAMN04488056_109172</name>
</gene>
<reference evidence="1 2" key="1">
    <citation type="submission" date="2016-10" db="EMBL/GenBank/DDBJ databases">
        <authorList>
            <person name="de Groot N.N."/>
        </authorList>
    </citation>
    <scope>NUCLEOTIDE SEQUENCE [LARGE SCALE GENOMIC DNA]</scope>
    <source>
        <strain evidence="1 2">CGMCC 1.9157</strain>
    </source>
</reference>